<name>A0AAF0C393_9GAMM</name>
<feature type="domain" description="DUF6795" evidence="1">
    <location>
        <begin position="61"/>
        <end position="164"/>
    </location>
</feature>
<dbReference type="EMBL" id="CP059735">
    <property type="protein sequence ID" value="WDD99337.1"/>
    <property type="molecule type" value="Genomic_DNA"/>
</dbReference>
<gene>
    <name evidence="2" type="ORF">SG35_001200</name>
</gene>
<dbReference type="Proteomes" id="UP000032568">
    <property type="component" value="Chromosome"/>
</dbReference>
<dbReference type="AlphaFoldDB" id="A0AAF0C393"/>
<evidence type="ECO:0000313" key="2">
    <source>
        <dbReference type="EMBL" id="WDD99337.1"/>
    </source>
</evidence>
<reference evidence="2 3" key="2">
    <citation type="journal article" date="2022" name="Mar. Drugs">
        <title>Bioassay-Guided Fractionation Leads to the Detection of Cholic Acid Generated by the Rare Thalassomonas sp.</title>
        <authorList>
            <person name="Pheiffer F."/>
            <person name="Schneider Y.K."/>
            <person name="Hansen E.H."/>
            <person name="Andersen J.H."/>
            <person name="Isaksson J."/>
            <person name="Busche T."/>
            <person name="R C."/>
            <person name="Kalinowski J."/>
            <person name="Zyl L.V."/>
            <person name="Trindade M."/>
        </authorList>
    </citation>
    <scope>NUCLEOTIDE SEQUENCE [LARGE SCALE GENOMIC DNA]</scope>
    <source>
        <strain evidence="2 3">A5K-106</strain>
    </source>
</reference>
<reference evidence="2 3" key="1">
    <citation type="journal article" date="2015" name="Genome Announc.">
        <title>Draft Genome Sequences of Marine Isolates of Thalassomonas viridans and Thalassomonas actiniarum.</title>
        <authorList>
            <person name="Olonade I."/>
            <person name="van Zyl L.J."/>
            <person name="Trindade M."/>
        </authorList>
    </citation>
    <scope>NUCLEOTIDE SEQUENCE [LARGE SCALE GENOMIC DNA]</scope>
    <source>
        <strain evidence="2 3">A5K-106</strain>
    </source>
</reference>
<accession>A0AAF0C393</accession>
<evidence type="ECO:0000259" key="1">
    <source>
        <dbReference type="Pfam" id="PF20598"/>
    </source>
</evidence>
<keyword evidence="3" id="KW-1185">Reference proteome</keyword>
<protein>
    <recommendedName>
        <fullName evidence="1">DUF6795 domain-containing protein</fullName>
    </recommendedName>
</protein>
<dbReference type="InterPro" id="IPR046474">
    <property type="entry name" value="DUF6795"/>
</dbReference>
<dbReference type="Pfam" id="PF20598">
    <property type="entry name" value="DUF6795"/>
    <property type="match status" value="1"/>
</dbReference>
<proteinExistence type="predicted"/>
<sequence length="200" mass="23085">MSTSFTDSKNKNSKKKKLIFPLVTCLFLLLLTLFTVIFPTEGMADMFGFFKKYDVHLCPEVKGQILKKGKAVAGTEVIRSLTYADNKERIDSVKTDNEGHFILPEVNIRSKMPGNFMVEHTTRQIIFVEDEDQKRPLWLSTHTGIKPVSTYNKKLASLNCDLTSPLAHFEFTHEYNPDRRHSAASICRWDEDFEIYKIEE</sequence>
<dbReference type="RefSeq" id="WP_053043146.1">
    <property type="nucleotide sequence ID" value="NZ_CP059735.1"/>
</dbReference>
<organism evidence="2 3">
    <name type="scientific">Thalassomonas actiniarum</name>
    <dbReference type="NCBI Taxonomy" id="485447"/>
    <lineage>
        <taxon>Bacteria</taxon>
        <taxon>Pseudomonadati</taxon>
        <taxon>Pseudomonadota</taxon>
        <taxon>Gammaproteobacteria</taxon>
        <taxon>Alteromonadales</taxon>
        <taxon>Colwelliaceae</taxon>
        <taxon>Thalassomonas</taxon>
    </lineage>
</organism>
<dbReference type="KEGG" id="tact:SG35_001200"/>
<evidence type="ECO:0000313" key="3">
    <source>
        <dbReference type="Proteomes" id="UP000032568"/>
    </source>
</evidence>